<comment type="subcellular location">
    <subcellularLocation>
        <location evidence="7">Cytoplasm</location>
        <location evidence="7">Nucleoid</location>
    </subcellularLocation>
</comment>
<dbReference type="InterPro" id="IPR003444">
    <property type="entry name" value="MraZ"/>
</dbReference>
<protein>
    <recommendedName>
        <fullName evidence="1 7">Transcriptional regulator MraZ</fullName>
    </recommendedName>
</protein>
<dbReference type="PANTHER" id="PTHR34701:SF1">
    <property type="entry name" value="TRANSCRIPTIONAL REGULATOR MRAZ"/>
    <property type="match status" value="1"/>
</dbReference>
<sequence>MATFRGTFDYTLDAKNRLTVPAKWRPSLADGIVLSKSTAKCISVWTPERFDAYTETAVSQLHELDQRRDKLERYYQANSHDVDLDAAGRIMIPAFLLEHAGLSKEVVITGVRSRMEIWDKATWQAYNAELDIEELTAPFTSNVVPFPGTPS</sequence>
<dbReference type="Gene3D" id="3.40.1550.20">
    <property type="entry name" value="Transcriptional regulator MraZ domain"/>
    <property type="match status" value="1"/>
</dbReference>
<dbReference type="InterPro" id="IPR037914">
    <property type="entry name" value="SpoVT-AbrB_sf"/>
</dbReference>
<keyword evidence="5 7" id="KW-0238">DNA-binding</keyword>
<dbReference type="Pfam" id="PF02381">
    <property type="entry name" value="MraZ"/>
    <property type="match status" value="2"/>
</dbReference>
<dbReference type="SUPFAM" id="SSF89447">
    <property type="entry name" value="AbrB/MazE/MraZ-like"/>
    <property type="match status" value="1"/>
</dbReference>
<comment type="similarity">
    <text evidence="7">Belongs to the MraZ family.</text>
</comment>
<evidence type="ECO:0000256" key="2">
    <source>
        <dbReference type="ARBA" id="ARBA00022490"/>
    </source>
</evidence>
<keyword evidence="6 7" id="KW-0804">Transcription</keyword>
<reference evidence="9" key="1">
    <citation type="submission" date="2022-12" db="EMBL/GenBank/DDBJ databases">
        <title>Paraconexibacter alkalitolerans sp. nov. and Baekduia alba sp. nov., isolated from soil and emended description of the genera Paraconexibacter (Chun et al., 2020) and Baekduia (An et al., 2020).</title>
        <authorList>
            <person name="Vieira S."/>
            <person name="Huber K.J."/>
            <person name="Geppert A."/>
            <person name="Wolf J."/>
            <person name="Neumann-Schaal M."/>
            <person name="Muesken M."/>
            <person name="Overmann J."/>
        </authorList>
    </citation>
    <scope>NUCLEOTIDE SEQUENCE</scope>
    <source>
        <strain evidence="9">AEG42_29</strain>
    </source>
</reference>
<dbReference type="GO" id="GO:0005737">
    <property type="term" value="C:cytoplasm"/>
    <property type="evidence" value="ECO:0007669"/>
    <property type="project" value="UniProtKB-UniRule"/>
</dbReference>
<evidence type="ECO:0000256" key="1">
    <source>
        <dbReference type="ARBA" id="ARBA00013860"/>
    </source>
</evidence>
<evidence type="ECO:0000313" key="9">
    <source>
        <dbReference type="EMBL" id="XAY05305.1"/>
    </source>
</evidence>
<keyword evidence="3" id="KW-0677">Repeat</keyword>
<evidence type="ECO:0000256" key="4">
    <source>
        <dbReference type="ARBA" id="ARBA00023015"/>
    </source>
</evidence>
<dbReference type="InterPro" id="IPR038619">
    <property type="entry name" value="MraZ_sf"/>
</dbReference>
<feature type="domain" description="SpoVT-AbrB" evidence="8">
    <location>
        <begin position="79"/>
        <end position="122"/>
    </location>
</feature>
<keyword evidence="2 7" id="KW-0963">Cytoplasm</keyword>
<dbReference type="HAMAP" id="MF_01008">
    <property type="entry name" value="MraZ"/>
    <property type="match status" value="1"/>
</dbReference>
<proteinExistence type="inferred from homology"/>
<dbReference type="RefSeq" id="WP_354701817.1">
    <property type="nucleotide sequence ID" value="NZ_CP114014.1"/>
</dbReference>
<evidence type="ECO:0000259" key="8">
    <source>
        <dbReference type="PROSITE" id="PS51740"/>
    </source>
</evidence>
<dbReference type="InterPro" id="IPR035644">
    <property type="entry name" value="MraZ_C"/>
</dbReference>
<dbReference type="InterPro" id="IPR007159">
    <property type="entry name" value="SpoVT-AbrB_dom"/>
</dbReference>
<accession>A0AAU7AVC0</accession>
<dbReference type="InterPro" id="IPR035642">
    <property type="entry name" value="MraZ_N"/>
</dbReference>
<evidence type="ECO:0000256" key="3">
    <source>
        <dbReference type="ARBA" id="ARBA00022737"/>
    </source>
</evidence>
<dbReference type="InterPro" id="IPR020603">
    <property type="entry name" value="MraZ_dom"/>
</dbReference>
<dbReference type="NCBIfam" id="TIGR00242">
    <property type="entry name" value="division/cell wall cluster transcriptional repressor MraZ"/>
    <property type="match status" value="1"/>
</dbReference>
<dbReference type="CDD" id="cd16321">
    <property type="entry name" value="MraZ_C"/>
    <property type="match status" value="1"/>
</dbReference>
<evidence type="ECO:0000256" key="5">
    <source>
        <dbReference type="ARBA" id="ARBA00023125"/>
    </source>
</evidence>
<name>A0AAU7AVC0_9ACTN</name>
<dbReference type="PROSITE" id="PS51740">
    <property type="entry name" value="SPOVT_ABRB"/>
    <property type="match status" value="2"/>
</dbReference>
<comment type="subunit">
    <text evidence="7">Forms oligomers.</text>
</comment>
<dbReference type="EMBL" id="CP114014">
    <property type="protein sequence ID" value="XAY05305.1"/>
    <property type="molecule type" value="Genomic_DNA"/>
</dbReference>
<dbReference type="GO" id="GO:0000976">
    <property type="term" value="F:transcription cis-regulatory region binding"/>
    <property type="evidence" value="ECO:0007669"/>
    <property type="project" value="TreeGrafter"/>
</dbReference>
<keyword evidence="4 7" id="KW-0805">Transcription regulation</keyword>
<dbReference type="GO" id="GO:2000143">
    <property type="term" value="P:negative regulation of DNA-templated transcription initiation"/>
    <property type="evidence" value="ECO:0007669"/>
    <property type="project" value="TreeGrafter"/>
</dbReference>
<evidence type="ECO:0000256" key="6">
    <source>
        <dbReference type="ARBA" id="ARBA00023163"/>
    </source>
</evidence>
<organism evidence="9">
    <name type="scientific">Paraconexibacter sp. AEG42_29</name>
    <dbReference type="NCBI Taxonomy" id="2997339"/>
    <lineage>
        <taxon>Bacteria</taxon>
        <taxon>Bacillati</taxon>
        <taxon>Actinomycetota</taxon>
        <taxon>Thermoleophilia</taxon>
        <taxon>Solirubrobacterales</taxon>
        <taxon>Paraconexibacteraceae</taxon>
        <taxon>Paraconexibacter</taxon>
    </lineage>
</organism>
<dbReference type="AlphaFoldDB" id="A0AAU7AVC0"/>
<feature type="domain" description="SpoVT-AbrB" evidence="8">
    <location>
        <begin position="7"/>
        <end position="49"/>
    </location>
</feature>
<dbReference type="GO" id="GO:0009295">
    <property type="term" value="C:nucleoid"/>
    <property type="evidence" value="ECO:0007669"/>
    <property type="project" value="UniProtKB-SubCell"/>
</dbReference>
<dbReference type="CDD" id="cd16320">
    <property type="entry name" value="MraZ_N"/>
    <property type="match status" value="1"/>
</dbReference>
<dbReference type="GO" id="GO:0003700">
    <property type="term" value="F:DNA-binding transcription factor activity"/>
    <property type="evidence" value="ECO:0007669"/>
    <property type="project" value="UniProtKB-UniRule"/>
</dbReference>
<gene>
    <name evidence="7 9" type="primary">mraZ</name>
    <name evidence="9" type="ORF">DSM112329_02154</name>
</gene>
<dbReference type="PANTHER" id="PTHR34701">
    <property type="entry name" value="TRANSCRIPTIONAL REGULATOR MRAZ"/>
    <property type="match status" value="1"/>
</dbReference>
<dbReference type="KEGG" id="parq:DSM112329_02154"/>
<evidence type="ECO:0000256" key="7">
    <source>
        <dbReference type="HAMAP-Rule" id="MF_01008"/>
    </source>
</evidence>